<dbReference type="Proteomes" id="UP000184330">
    <property type="component" value="Unassembled WGS sequence"/>
</dbReference>
<dbReference type="Pfam" id="PF20150">
    <property type="entry name" value="2EXR"/>
    <property type="match status" value="1"/>
</dbReference>
<keyword evidence="3" id="KW-1185">Reference proteome</keyword>
<sequence>MAPALSTENIKSNITIASLFNTSQRMVTDYLSEKAAGVAQHGFGNLKMNLESTTEGAVPVNSEVCRAVVKVQANECKAEEATPQQEGIQSHSIASSEEDVAPEAPPFTTFHPFKRLPIELRLKIWSVILPRSANVRIEACWSNDPNEEVFFSLIGTPGNHNIRRTRKNGLLRVCSESHEAYCKKFPYALPFASPFNSFDENQSQRLRLGDEDVIHIENIPALQSVAPWWDLCIKQEWVWAVKALRVTVYHVYRMEWQVFFNTFAALERLEVVPKKRVDSETLPWLEKEKGRILMAKPDSVVVQVEGIDYNGDTVKWDTLQN</sequence>
<evidence type="ECO:0000313" key="3">
    <source>
        <dbReference type="Proteomes" id="UP000184330"/>
    </source>
</evidence>
<accession>A0A1L7WE56</accession>
<organism evidence="2 3">
    <name type="scientific">Phialocephala subalpina</name>
    <dbReference type="NCBI Taxonomy" id="576137"/>
    <lineage>
        <taxon>Eukaryota</taxon>
        <taxon>Fungi</taxon>
        <taxon>Dikarya</taxon>
        <taxon>Ascomycota</taxon>
        <taxon>Pezizomycotina</taxon>
        <taxon>Leotiomycetes</taxon>
        <taxon>Helotiales</taxon>
        <taxon>Mollisiaceae</taxon>
        <taxon>Phialocephala</taxon>
        <taxon>Phialocephala fortinii species complex</taxon>
    </lineage>
</organism>
<evidence type="ECO:0000259" key="1">
    <source>
        <dbReference type="Pfam" id="PF20150"/>
    </source>
</evidence>
<feature type="domain" description="2EXR" evidence="1">
    <location>
        <begin position="110"/>
        <end position="196"/>
    </location>
</feature>
<gene>
    <name evidence="2" type="ORF">PAC_00947</name>
</gene>
<dbReference type="OrthoDB" id="3596450at2759"/>
<dbReference type="EMBL" id="FJOG01000001">
    <property type="protein sequence ID" value="CZR51072.1"/>
    <property type="molecule type" value="Genomic_DNA"/>
</dbReference>
<dbReference type="InterPro" id="IPR045518">
    <property type="entry name" value="2EXR"/>
</dbReference>
<name>A0A1L7WE56_9HELO</name>
<reference evidence="2 3" key="1">
    <citation type="submission" date="2016-03" db="EMBL/GenBank/DDBJ databases">
        <authorList>
            <person name="Ploux O."/>
        </authorList>
    </citation>
    <scope>NUCLEOTIDE SEQUENCE [LARGE SCALE GENOMIC DNA]</scope>
    <source>
        <strain evidence="2 3">UAMH 11012</strain>
    </source>
</reference>
<dbReference type="AlphaFoldDB" id="A0A1L7WE56"/>
<proteinExistence type="predicted"/>
<evidence type="ECO:0000313" key="2">
    <source>
        <dbReference type="EMBL" id="CZR51072.1"/>
    </source>
</evidence>
<protein>
    <recommendedName>
        <fullName evidence="1">2EXR domain-containing protein</fullName>
    </recommendedName>
</protein>